<dbReference type="OrthoDB" id="9772442at2"/>
<evidence type="ECO:0000313" key="1">
    <source>
        <dbReference type="EMBL" id="TCL54774.1"/>
    </source>
</evidence>
<gene>
    <name evidence="1" type="ORF">EDD76_11815</name>
</gene>
<dbReference type="RefSeq" id="WP_031392174.1">
    <property type="nucleotide sequence ID" value="NZ_JPNB01000002.1"/>
</dbReference>
<dbReference type="InterPro" id="IPR028994">
    <property type="entry name" value="Integrin_alpha_N"/>
</dbReference>
<protein>
    <submittedName>
        <fullName evidence="1">Uncharacterized protein</fullName>
    </submittedName>
</protein>
<dbReference type="STRING" id="1469948.GCA_000732725_03552"/>
<name>A0A4R1QV02_9FIRM</name>
<dbReference type="EMBL" id="SLUO01000018">
    <property type="protein sequence ID" value="TCL54774.1"/>
    <property type="molecule type" value="Genomic_DNA"/>
</dbReference>
<evidence type="ECO:0000313" key="2">
    <source>
        <dbReference type="Proteomes" id="UP000295718"/>
    </source>
</evidence>
<keyword evidence="2" id="KW-1185">Reference proteome</keyword>
<accession>A0A4R1QV02</accession>
<proteinExistence type="predicted"/>
<dbReference type="SUPFAM" id="SSF69318">
    <property type="entry name" value="Integrin alpha N-terminal domain"/>
    <property type="match status" value="1"/>
</dbReference>
<comment type="caution">
    <text evidence="1">The sequence shown here is derived from an EMBL/GenBank/DDBJ whole genome shotgun (WGS) entry which is preliminary data.</text>
</comment>
<dbReference type="PROSITE" id="PS51257">
    <property type="entry name" value="PROKAR_LIPOPROTEIN"/>
    <property type="match status" value="1"/>
</dbReference>
<reference evidence="1 2" key="1">
    <citation type="submission" date="2019-03" db="EMBL/GenBank/DDBJ databases">
        <title>Genomic Encyclopedia of Type Strains, Phase IV (KMG-IV): sequencing the most valuable type-strain genomes for metagenomic binning, comparative biology and taxonomic classification.</title>
        <authorList>
            <person name="Goeker M."/>
        </authorList>
    </citation>
    <scope>NUCLEOTIDE SEQUENCE [LARGE SCALE GENOMIC DNA]</scope>
    <source>
        <strain evidence="1 2">DSM 100556</strain>
    </source>
</reference>
<organism evidence="1 2">
    <name type="scientific">Kineothrix alysoides</name>
    <dbReference type="NCBI Taxonomy" id="1469948"/>
    <lineage>
        <taxon>Bacteria</taxon>
        <taxon>Bacillati</taxon>
        <taxon>Bacillota</taxon>
        <taxon>Clostridia</taxon>
        <taxon>Lachnospirales</taxon>
        <taxon>Lachnospiraceae</taxon>
        <taxon>Kineothrix</taxon>
    </lineage>
</organism>
<sequence length="433" mass="48872">MKKLVCTFLLILTLAGCGNEKSAEQGTTAIQEETGQAILHENPAEDSQKTNDMARIIEDQTFEVALDNWGEVTFAAIAPDGEKEKDVTFKLLKNGQETYTFPEKGTDNFSKVLAVAFKDYNGDAKTDVIAIVQYKDGENVWNQAKVFLQENADNMFYLDYDLGEYLLERETENGPAFYRDLFLEEYLQKQGLTDNVSSVMGTWKDYAEYVAGLNGEISIDRQIEIFAGQAGKWAADIEYADDLYCFALTELDYDGMIDLIVSNCGGTGSFSYNRFYEINSEGNMEELGTNFIEGNSQVDIITDEATVYSSFSADGIKDYYIFGDFLKAGPDEYHEDIRALYIEKNVVMEMPLANKDTLYGGADYTGKTVYTDYKGEEITEEDYDNFAQTYFEKLGLQKKTASFGWMDVKDLQGLNTDQIIAMLSESYQNFEVK</sequence>
<dbReference type="Proteomes" id="UP000295718">
    <property type="component" value="Unassembled WGS sequence"/>
</dbReference>
<dbReference type="AlphaFoldDB" id="A0A4R1QV02"/>